<evidence type="ECO:0000313" key="2">
    <source>
        <dbReference type="Proteomes" id="UP000755585"/>
    </source>
</evidence>
<name>A0ABS4UJD2_9ACTN</name>
<dbReference type="InterPro" id="IPR037068">
    <property type="entry name" value="DNA_primase_core_N_sf"/>
</dbReference>
<dbReference type="Gene3D" id="3.90.980.10">
    <property type="entry name" value="DNA primase, catalytic core, N-terminal domain"/>
    <property type="match status" value="1"/>
</dbReference>
<dbReference type="Proteomes" id="UP000755585">
    <property type="component" value="Unassembled WGS sequence"/>
</dbReference>
<dbReference type="SUPFAM" id="SSF56731">
    <property type="entry name" value="DNA primase core"/>
    <property type="match status" value="1"/>
</dbReference>
<keyword evidence="2" id="KW-1185">Reference proteome</keyword>
<reference evidence="1 2" key="1">
    <citation type="submission" date="2021-03" db="EMBL/GenBank/DDBJ databases">
        <title>Sequencing the genomes of 1000 actinobacteria strains.</title>
        <authorList>
            <person name="Klenk H.-P."/>
        </authorList>
    </citation>
    <scope>NUCLEOTIDE SEQUENCE [LARGE SCALE GENOMIC DNA]</scope>
    <source>
        <strain evidence="1 2">DSM 18824</strain>
    </source>
</reference>
<comment type="caution">
    <text evidence="1">The sequence shown here is derived from an EMBL/GenBank/DDBJ whole genome shotgun (WGS) entry which is preliminary data.</text>
</comment>
<gene>
    <name evidence="1" type="ORF">JOF29_002788</name>
</gene>
<accession>A0ABS4UJD2</accession>
<proteinExistence type="predicted"/>
<organism evidence="1 2">
    <name type="scientific">Kribbella aluminosa</name>
    <dbReference type="NCBI Taxonomy" id="416017"/>
    <lineage>
        <taxon>Bacteria</taxon>
        <taxon>Bacillati</taxon>
        <taxon>Actinomycetota</taxon>
        <taxon>Actinomycetes</taxon>
        <taxon>Propionibacteriales</taxon>
        <taxon>Kribbellaceae</taxon>
        <taxon>Kribbella</taxon>
    </lineage>
</organism>
<evidence type="ECO:0000313" key="1">
    <source>
        <dbReference type="EMBL" id="MBP2351705.1"/>
    </source>
</evidence>
<dbReference type="EMBL" id="JAGINT010000001">
    <property type="protein sequence ID" value="MBP2351705.1"/>
    <property type="molecule type" value="Genomic_DNA"/>
</dbReference>
<protein>
    <submittedName>
        <fullName evidence="1">DNA primase</fullName>
    </submittedName>
</protein>
<sequence>MNEDLRQLREATVIAAQFYRSELLQTTTGGWPLGYLKEAGVDQVLSADSEWKVGYAPDTLTSLVDHLAAENFSYSTMERAGLVIRTARLTLWIASATGWCLLRGTTSCGRPDSWESGRTGEAER</sequence>